<dbReference type="GO" id="GO:0005737">
    <property type="term" value="C:cytoplasm"/>
    <property type="evidence" value="ECO:0007669"/>
    <property type="project" value="TreeGrafter"/>
</dbReference>
<dbReference type="EMBL" id="HBIB01026816">
    <property type="protein sequence ID" value="CAE0255124.1"/>
    <property type="molecule type" value="Transcribed_RNA"/>
</dbReference>
<feature type="coiled-coil region" evidence="2">
    <location>
        <begin position="42"/>
        <end position="69"/>
    </location>
</feature>
<protein>
    <recommendedName>
        <fullName evidence="4">Phosducin domain-containing protein</fullName>
    </recommendedName>
</protein>
<reference evidence="5" key="1">
    <citation type="submission" date="2021-01" db="EMBL/GenBank/DDBJ databases">
        <authorList>
            <person name="Corre E."/>
            <person name="Pelletier E."/>
            <person name="Niang G."/>
            <person name="Scheremetjew M."/>
            <person name="Finn R."/>
            <person name="Kale V."/>
            <person name="Holt S."/>
            <person name="Cochrane G."/>
            <person name="Meng A."/>
            <person name="Brown T."/>
            <person name="Cohen L."/>
        </authorList>
    </citation>
    <scope>NUCLEOTIDE SEQUENCE</scope>
    <source>
        <strain evidence="5">NIES-2562</strain>
    </source>
</reference>
<feature type="domain" description="Phosducin" evidence="4">
    <location>
        <begin position="43"/>
        <end position="191"/>
    </location>
</feature>
<dbReference type="AlphaFoldDB" id="A0A7S3DET0"/>
<evidence type="ECO:0000313" key="5">
    <source>
        <dbReference type="EMBL" id="CAE0255124.1"/>
    </source>
</evidence>
<dbReference type="Pfam" id="PF02114">
    <property type="entry name" value="Phosducin"/>
    <property type="match status" value="1"/>
</dbReference>
<dbReference type="GO" id="GO:0006457">
    <property type="term" value="P:protein folding"/>
    <property type="evidence" value="ECO:0007669"/>
    <property type="project" value="TreeGrafter"/>
</dbReference>
<feature type="region of interest" description="Disordered" evidence="3">
    <location>
        <begin position="201"/>
        <end position="237"/>
    </location>
</feature>
<dbReference type="InterPro" id="IPR051498">
    <property type="entry name" value="Phosducin-like_chap/apop_reg"/>
</dbReference>
<accession>A0A7S3DET0</accession>
<evidence type="ECO:0000256" key="2">
    <source>
        <dbReference type="SAM" id="Coils"/>
    </source>
</evidence>
<dbReference type="InterPro" id="IPR036249">
    <property type="entry name" value="Thioredoxin-like_sf"/>
</dbReference>
<dbReference type="InterPro" id="IPR024253">
    <property type="entry name" value="Phosducin_thioredoxin-like_dom"/>
</dbReference>
<evidence type="ECO:0000256" key="1">
    <source>
        <dbReference type="ARBA" id="ARBA00009686"/>
    </source>
</evidence>
<evidence type="ECO:0000259" key="4">
    <source>
        <dbReference type="Pfam" id="PF02114"/>
    </source>
</evidence>
<name>A0A7S3DET0_9EUKA</name>
<keyword evidence="2" id="KW-0175">Coiled coil</keyword>
<comment type="similarity">
    <text evidence="1">Belongs to the phosducin family.</text>
</comment>
<evidence type="ECO:0000256" key="3">
    <source>
        <dbReference type="SAM" id="MobiDB-lite"/>
    </source>
</evidence>
<proteinExistence type="inferred from homology"/>
<dbReference type="CDD" id="cd02988">
    <property type="entry name" value="Phd_like_VIAF"/>
    <property type="match status" value="1"/>
</dbReference>
<gene>
    <name evidence="5" type="ORF">PBIL07802_LOCUS17376</name>
</gene>
<dbReference type="PANTHER" id="PTHR45809:SF3">
    <property type="entry name" value="VIRAL IAP-ASSOCIATED FACTOR HOMOLOG"/>
    <property type="match status" value="1"/>
</dbReference>
<dbReference type="PANTHER" id="PTHR45809">
    <property type="entry name" value="VIRAL IAP-ASSOCIATED FACTOR HOMOLOG"/>
    <property type="match status" value="1"/>
</dbReference>
<dbReference type="Gene3D" id="3.40.30.10">
    <property type="entry name" value="Glutaredoxin"/>
    <property type="match status" value="1"/>
</dbReference>
<sequence length="237" mass="27247">MAIRGQSTEWEDVQRKFGNLPEKEVEITAEQFEAMLVEAAEKKQDEVMQKKTLDELEELEDEEDEAFLEKYRQQRIEQMKEAAKNDRYGTVEEISRTDFKQEVSDAGDMWVVCHLYQDGIPECQLVNRCMMQLADKLRGTKFVKIISTRCIPNYPDKNLPTILIYHKGDVRGQIIGIGQIGGLKMTPDDLEWELSKTGAFKTDIDEPPHKKSTFSMKRGAAARAQRGEDDSDEDSDF</sequence>
<organism evidence="5">
    <name type="scientific">Palpitomonas bilix</name>
    <dbReference type="NCBI Taxonomy" id="652834"/>
    <lineage>
        <taxon>Eukaryota</taxon>
        <taxon>Eukaryota incertae sedis</taxon>
    </lineage>
</organism>
<dbReference type="SUPFAM" id="SSF52833">
    <property type="entry name" value="Thioredoxin-like"/>
    <property type="match status" value="1"/>
</dbReference>